<feature type="compositionally biased region" description="Polar residues" evidence="1">
    <location>
        <begin position="49"/>
        <end position="60"/>
    </location>
</feature>
<comment type="caution">
    <text evidence="2">The sequence shown here is derived from an EMBL/GenBank/DDBJ whole genome shotgun (WGS) entry which is preliminary data.</text>
</comment>
<dbReference type="EMBL" id="CAUEEQ010023324">
    <property type="protein sequence ID" value="CAJ0945024.1"/>
    <property type="molecule type" value="Genomic_DNA"/>
</dbReference>
<proteinExistence type="predicted"/>
<name>A0ABN9LPN8_9NEOB</name>
<protein>
    <submittedName>
        <fullName evidence="2">Uncharacterized protein</fullName>
    </submittedName>
</protein>
<gene>
    <name evidence="2" type="ORF">RIMI_LOCUS10682774</name>
</gene>
<organism evidence="2 3">
    <name type="scientific">Ranitomeya imitator</name>
    <name type="common">mimic poison frog</name>
    <dbReference type="NCBI Taxonomy" id="111125"/>
    <lineage>
        <taxon>Eukaryota</taxon>
        <taxon>Metazoa</taxon>
        <taxon>Chordata</taxon>
        <taxon>Craniata</taxon>
        <taxon>Vertebrata</taxon>
        <taxon>Euteleostomi</taxon>
        <taxon>Amphibia</taxon>
        <taxon>Batrachia</taxon>
        <taxon>Anura</taxon>
        <taxon>Neobatrachia</taxon>
        <taxon>Hyloidea</taxon>
        <taxon>Dendrobatidae</taxon>
        <taxon>Dendrobatinae</taxon>
        <taxon>Ranitomeya</taxon>
    </lineage>
</organism>
<feature type="region of interest" description="Disordered" evidence="1">
    <location>
        <begin position="49"/>
        <end position="81"/>
    </location>
</feature>
<sequence>MAARFLRDKMTFSAYTATSICGGKTTVWAHVWDNHQFPAKPLRESQSHLLTNTESWTESSCNEEKGKVGMSNPALTIEKET</sequence>
<evidence type="ECO:0000313" key="2">
    <source>
        <dbReference type="EMBL" id="CAJ0945024.1"/>
    </source>
</evidence>
<evidence type="ECO:0000313" key="3">
    <source>
        <dbReference type="Proteomes" id="UP001176940"/>
    </source>
</evidence>
<dbReference type="Proteomes" id="UP001176940">
    <property type="component" value="Unassembled WGS sequence"/>
</dbReference>
<accession>A0ABN9LPN8</accession>
<reference evidence="2" key="1">
    <citation type="submission" date="2023-07" db="EMBL/GenBank/DDBJ databases">
        <authorList>
            <person name="Stuckert A."/>
        </authorList>
    </citation>
    <scope>NUCLEOTIDE SEQUENCE</scope>
</reference>
<keyword evidence="3" id="KW-1185">Reference proteome</keyword>
<evidence type="ECO:0000256" key="1">
    <source>
        <dbReference type="SAM" id="MobiDB-lite"/>
    </source>
</evidence>